<dbReference type="KEGG" id="kra:Krad_4437"/>
<dbReference type="HOGENOM" id="CLU_2450656_0_0_11"/>
<name>A6WGF7_KINRD</name>
<accession>A6WGF7</accession>
<evidence type="ECO:0000313" key="2">
    <source>
        <dbReference type="EMBL" id="ABS05896.1"/>
    </source>
</evidence>
<dbReference type="EMBL" id="CP000750">
    <property type="protein sequence ID" value="ABS05896.1"/>
    <property type="molecule type" value="Genomic_DNA"/>
</dbReference>
<keyword evidence="3" id="KW-1185">Reference proteome</keyword>
<evidence type="ECO:0000256" key="1">
    <source>
        <dbReference type="SAM" id="MobiDB-lite"/>
    </source>
</evidence>
<gene>
    <name evidence="2" type="ordered locus">Krad_4437</name>
</gene>
<feature type="region of interest" description="Disordered" evidence="1">
    <location>
        <begin position="46"/>
        <end position="89"/>
    </location>
</feature>
<dbReference type="AlphaFoldDB" id="A6WGF7"/>
<proteinExistence type="predicted"/>
<protein>
    <submittedName>
        <fullName evidence="2">Uncharacterized protein</fullName>
    </submittedName>
</protein>
<dbReference type="RefSeq" id="WP_012085797.1">
    <property type="nucleotide sequence ID" value="NC_009664.2"/>
</dbReference>
<dbReference type="STRING" id="266940.Krad_4437"/>
<dbReference type="Proteomes" id="UP000001116">
    <property type="component" value="Chromosome"/>
</dbReference>
<feature type="compositionally biased region" description="Gly residues" evidence="1">
    <location>
        <begin position="68"/>
        <end position="89"/>
    </location>
</feature>
<sequence length="89" mass="8551">MALIVSFAMILLVAALVGRVCSRARPGERRAGGGSAWPGVLGGEFGRTVHLPDTGHHHAGWGHSSSDGGWGGDSGGSGGGDSGGGGGGS</sequence>
<reference evidence="3" key="1">
    <citation type="journal article" date="2008" name="PLoS ONE">
        <title>Survival in nuclear waste, extreme resistance, and potential applications gleaned from the genome sequence of Kineococcus radiotolerans SRS30216.</title>
        <authorList>
            <person name="Bagwell C.E."/>
            <person name="Bhat S."/>
            <person name="Hawkins G.M."/>
            <person name="Smith B.W."/>
            <person name="Biswas T."/>
            <person name="Hoover T.R."/>
            <person name="Saunders E."/>
            <person name="Han C.S."/>
            <person name="Tsodikov O.V."/>
            <person name="Shimkets L.J."/>
        </authorList>
    </citation>
    <scope>NUCLEOTIDE SEQUENCE [LARGE SCALE GENOMIC DNA]</scope>
    <source>
        <strain evidence="3">ATCC BAA-149 / DSM 14245 / SRS30216</strain>
    </source>
</reference>
<evidence type="ECO:0000313" key="3">
    <source>
        <dbReference type="Proteomes" id="UP000001116"/>
    </source>
</evidence>
<organism evidence="2 3">
    <name type="scientific">Kineococcus radiotolerans (strain ATCC BAA-149 / DSM 14245 / SRS30216)</name>
    <dbReference type="NCBI Taxonomy" id="266940"/>
    <lineage>
        <taxon>Bacteria</taxon>
        <taxon>Bacillati</taxon>
        <taxon>Actinomycetota</taxon>
        <taxon>Actinomycetes</taxon>
        <taxon>Kineosporiales</taxon>
        <taxon>Kineosporiaceae</taxon>
        <taxon>Kineococcus</taxon>
    </lineage>
</organism>